<sequence>MWRSMRQYHEVQNHILQQVDLVNRFGNGDYTSELHRQATRELESAVSAWHSSFCCLIMFQRDFIRSLHGWFKLTLVPVSTNNVDDSKEPSTVLGFCDEWEWKLALDRVPGTVASEAIKSFINVVHEISVQQTRELMKIKKRTETVSKELEKKASSLRSIERKLYNSYPVGSTSVPETGSDNGQVLDAQDPLADKKSELAACQKRMEDEILKLSKAVEDKAVEVTRVVALKNLQAGLSRVFQELLSFSVSFTEALDRVSPLFPV</sequence>
<dbReference type="Pfam" id="PF04782">
    <property type="entry name" value="DUF632"/>
    <property type="match status" value="1"/>
</dbReference>
<organism evidence="2 3">
    <name type="scientific">Rubroshorea leprosula</name>
    <dbReference type="NCBI Taxonomy" id="152421"/>
    <lineage>
        <taxon>Eukaryota</taxon>
        <taxon>Viridiplantae</taxon>
        <taxon>Streptophyta</taxon>
        <taxon>Embryophyta</taxon>
        <taxon>Tracheophyta</taxon>
        <taxon>Spermatophyta</taxon>
        <taxon>Magnoliopsida</taxon>
        <taxon>eudicotyledons</taxon>
        <taxon>Gunneridae</taxon>
        <taxon>Pentapetalae</taxon>
        <taxon>rosids</taxon>
        <taxon>malvids</taxon>
        <taxon>Malvales</taxon>
        <taxon>Dipterocarpaceae</taxon>
        <taxon>Rubroshorea</taxon>
    </lineage>
</organism>
<comment type="caution">
    <text evidence="2">The sequence shown here is derived from an EMBL/GenBank/DDBJ whole genome shotgun (WGS) entry which is preliminary data.</text>
</comment>
<proteinExistence type="predicted"/>
<reference evidence="2 3" key="1">
    <citation type="journal article" date="2021" name="Commun. Biol.">
        <title>The genome of Shorea leprosula (Dipterocarpaceae) highlights the ecological relevance of drought in aseasonal tropical rainforests.</title>
        <authorList>
            <person name="Ng K.K.S."/>
            <person name="Kobayashi M.J."/>
            <person name="Fawcett J.A."/>
            <person name="Hatakeyama M."/>
            <person name="Paape T."/>
            <person name="Ng C.H."/>
            <person name="Ang C.C."/>
            <person name="Tnah L.H."/>
            <person name="Lee C.T."/>
            <person name="Nishiyama T."/>
            <person name="Sese J."/>
            <person name="O'Brien M.J."/>
            <person name="Copetti D."/>
            <person name="Mohd Noor M.I."/>
            <person name="Ong R.C."/>
            <person name="Putra M."/>
            <person name="Sireger I.Z."/>
            <person name="Indrioko S."/>
            <person name="Kosugi Y."/>
            <person name="Izuno A."/>
            <person name="Isagi Y."/>
            <person name="Lee S.L."/>
            <person name="Shimizu K.K."/>
        </authorList>
    </citation>
    <scope>NUCLEOTIDE SEQUENCE [LARGE SCALE GENOMIC DNA]</scope>
    <source>
        <strain evidence="2">214</strain>
    </source>
</reference>
<dbReference type="Proteomes" id="UP001054252">
    <property type="component" value="Unassembled WGS sequence"/>
</dbReference>
<protein>
    <recommendedName>
        <fullName evidence="1">DUF632 domain-containing protein</fullName>
    </recommendedName>
</protein>
<dbReference type="AlphaFoldDB" id="A0AAV5JN09"/>
<evidence type="ECO:0000313" key="2">
    <source>
        <dbReference type="EMBL" id="GKV12753.1"/>
    </source>
</evidence>
<keyword evidence="3" id="KW-1185">Reference proteome</keyword>
<dbReference type="InterPro" id="IPR006867">
    <property type="entry name" value="DUF632"/>
</dbReference>
<gene>
    <name evidence="2" type="ORF">SLEP1_g23867</name>
</gene>
<dbReference type="PANTHER" id="PTHR21450:SF9">
    <property type="entry name" value="BZIP DOMAIN CLASS TRANSCRIPTION FACTOR (DUF630 AND DUF632)-RELATED"/>
    <property type="match status" value="1"/>
</dbReference>
<name>A0AAV5JN09_9ROSI</name>
<evidence type="ECO:0000259" key="1">
    <source>
        <dbReference type="Pfam" id="PF04782"/>
    </source>
</evidence>
<dbReference type="EMBL" id="BPVZ01000037">
    <property type="protein sequence ID" value="GKV12753.1"/>
    <property type="molecule type" value="Genomic_DNA"/>
</dbReference>
<evidence type="ECO:0000313" key="3">
    <source>
        <dbReference type="Proteomes" id="UP001054252"/>
    </source>
</evidence>
<feature type="domain" description="DUF632" evidence="1">
    <location>
        <begin position="1"/>
        <end position="126"/>
    </location>
</feature>
<dbReference type="PANTHER" id="PTHR21450">
    <property type="entry name" value="PROTEIN ALTERED PHOSPHATE STARVATION RESPONSE 1"/>
    <property type="match status" value="1"/>
</dbReference>
<accession>A0AAV5JN09</accession>